<evidence type="ECO:0000256" key="5">
    <source>
        <dbReference type="ARBA" id="ARBA00023066"/>
    </source>
</evidence>
<keyword evidence="9" id="KW-0704">Schiff base</keyword>
<accession>A0A6L6TPB6</accession>
<evidence type="ECO:0000256" key="4">
    <source>
        <dbReference type="ARBA" id="ARBA00022813"/>
    </source>
</evidence>
<keyword evidence="2" id="KW-0949">S-adenosyl-L-methionine</keyword>
<keyword evidence="8" id="KW-0456">Lyase</keyword>
<keyword evidence="10" id="KW-0670">Pyruvate</keyword>
<keyword evidence="3" id="KW-0210">Decarboxylase</keyword>
<dbReference type="RefSeq" id="WP_007069130.1">
    <property type="nucleotide sequence ID" value="NZ_CAJPSS010000002.1"/>
</dbReference>
<evidence type="ECO:0000256" key="2">
    <source>
        <dbReference type="ARBA" id="ARBA00022691"/>
    </source>
</evidence>
<keyword evidence="4" id="KW-0068">Autocatalytic cleavage</keyword>
<dbReference type="GO" id="GO:0005829">
    <property type="term" value="C:cytosol"/>
    <property type="evidence" value="ECO:0007669"/>
    <property type="project" value="TreeGrafter"/>
</dbReference>
<dbReference type="Proteomes" id="UP000757890">
    <property type="component" value="Unassembled WGS sequence"/>
</dbReference>
<protein>
    <submittedName>
        <fullName evidence="11">S-adenosylmethionine decarboxylase</fullName>
    </submittedName>
</protein>
<keyword evidence="6" id="KW-0620">Polyamine biosynthesis</keyword>
<dbReference type="InterPro" id="IPR003826">
    <property type="entry name" value="AdoMetDC_fam_prok"/>
</dbReference>
<evidence type="ECO:0000256" key="8">
    <source>
        <dbReference type="ARBA" id="ARBA00023239"/>
    </source>
</evidence>
<dbReference type="InterPro" id="IPR016067">
    <property type="entry name" value="S-AdoMet_deCO2ase_core"/>
</dbReference>
<evidence type="ECO:0000256" key="7">
    <source>
        <dbReference type="ARBA" id="ARBA00023145"/>
    </source>
</evidence>
<gene>
    <name evidence="11" type="ORF">HXL70_01525</name>
</gene>
<evidence type="ECO:0000256" key="10">
    <source>
        <dbReference type="ARBA" id="ARBA00023317"/>
    </source>
</evidence>
<keyword evidence="5" id="KW-0745">Spermidine biosynthesis</keyword>
<dbReference type="EMBL" id="JABZMK010000002">
    <property type="protein sequence ID" value="MBF1128721.1"/>
    <property type="molecule type" value="Genomic_DNA"/>
</dbReference>
<dbReference type="AlphaFoldDB" id="A0A6L6TPB6"/>
<evidence type="ECO:0000313" key="12">
    <source>
        <dbReference type="Proteomes" id="UP000757890"/>
    </source>
</evidence>
<keyword evidence="7" id="KW-0865">Zymogen</keyword>
<evidence type="ECO:0000256" key="3">
    <source>
        <dbReference type="ARBA" id="ARBA00022793"/>
    </source>
</evidence>
<organism evidence="11 12">
    <name type="scientific">Dialister invisus</name>
    <dbReference type="NCBI Taxonomy" id="218538"/>
    <lineage>
        <taxon>Bacteria</taxon>
        <taxon>Bacillati</taxon>
        <taxon>Bacillota</taxon>
        <taxon>Negativicutes</taxon>
        <taxon>Veillonellales</taxon>
        <taxon>Veillonellaceae</taxon>
        <taxon>Dialister</taxon>
    </lineage>
</organism>
<evidence type="ECO:0000256" key="6">
    <source>
        <dbReference type="ARBA" id="ARBA00023115"/>
    </source>
</evidence>
<evidence type="ECO:0000256" key="1">
    <source>
        <dbReference type="ARBA" id="ARBA00001928"/>
    </source>
</evidence>
<dbReference type="PANTHER" id="PTHR33866:SF2">
    <property type="entry name" value="S-ADENOSYLMETHIONINE DECARBOXYLASE PROENZYME"/>
    <property type="match status" value="1"/>
</dbReference>
<dbReference type="PANTHER" id="PTHR33866">
    <property type="entry name" value="S-ADENOSYLMETHIONINE DECARBOXYLASE PROENZYME"/>
    <property type="match status" value="1"/>
</dbReference>
<dbReference type="SUPFAM" id="SSF56276">
    <property type="entry name" value="S-adenosylmethionine decarboxylase"/>
    <property type="match status" value="1"/>
</dbReference>
<dbReference type="GO" id="GO:0008295">
    <property type="term" value="P:spermidine biosynthetic process"/>
    <property type="evidence" value="ECO:0007669"/>
    <property type="project" value="UniProtKB-KW"/>
</dbReference>
<sequence length="166" mass="18614">MSDYVGKHLLVDCYGCKKEILLSSAEILNTMSDSAVYLGLNVEDTYFHDGEEEITVSAYGPRSHICIHAYPDMGYVAIDIYSFDPELIPAKTMKAIRALLKPERIRATSVKRGDMSAITDMKPITESKTTALRKFRNTGNRINKAGKKVAHYIVQKREKRDGLGPE</sequence>
<reference evidence="11" key="1">
    <citation type="submission" date="2020-04" db="EMBL/GenBank/DDBJ databases">
        <title>Deep metagenomics examines the oral microbiome during advanced dental caries in children, revealing novel taxa and co-occurrences with host molecules.</title>
        <authorList>
            <person name="Baker J.L."/>
            <person name="Morton J.T."/>
            <person name="Dinis M."/>
            <person name="Alvarez R."/>
            <person name="Tran N.C."/>
            <person name="Knight R."/>
            <person name="Edlund A."/>
        </authorList>
    </citation>
    <scope>NUCLEOTIDE SEQUENCE</scope>
    <source>
        <strain evidence="11">JCVI_32_bin.14</strain>
    </source>
</reference>
<dbReference type="Gene3D" id="3.60.90.10">
    <property type="entry name" value="S-adenosylmethionine decarboxylase"/>
    <property type="match status" value="1"/>
</dbReference>
<dbReference type="GO" id="GO:0004014">
    <property type="term" value="F:adenosylmethionine decarboxylase activity"/>
    <property type="evidence" value="ECO:0007669"/>
    <property type="project" value="InterPro"/>
</dbReference>
<evidence type="ECO:0000313" key="11">
    <source>
        <dbReference type="EMBL" id="MBF1128721.1"/>
    </source>
</evidence>
<name>A0A6L6TPB6_9FIRM</name>
<evidence type="ECO:0000256" key="9">
    <source>
        <dbReference type="ARBA" id="ARBA00023270"/>
    </source>
</evidence>
<dbReference type="GeneID" id="78276894"/>
<dbReference type="Pfam" id="PF02675">
    <property type="entry name" value="AdoMet_dc"/>
    <property type="match status" value="1"/>
</dbReference>
<comment type="caution">
    <text evidence="11">The sequence shown here is derived from an EMBL/GenBank/DDBJ whole genome shotgun (WGS) entry which is preliminary data.</text>
</comment>
<proteinExistence type="predicted"/>
<comment type="cofactor">
    <cofactor evidence="1">
        <name>pyruvate</name>
        <dbReference type="ChEBI" id="CHEBI:15361"/>
    </cofactor>
</comment>